<name>A0A330L1Z4_9BACT</name>
<keyword evidence="5 6" id="KW-0472">Membrane</keyword>
<keyword evidence="4 6" id="KW-1133">Transmembrane helix</keyword>
<organism evidence="7 8">
    <name type="scientific">Nitrospira lenta</name>
    <dbReference type="NCBI Taxonomy" id="1436998"/>
    <lineage>
        <taxon>Bacteria</taxon>
        <taxon>Pseudomonadati</taxon>
        <taxon>Nitrospirota</taxon>
        <taxon>Nitrospiria</taxon>
        <taxon>Nitrospirales</taxon>
        <taxon>Nitrospiraceae</taxon>
        <taxon>Nitrospira</taxon>
    </lineage>
</organism>
<dbReference type="InterPro" id="IPR050833">
    <property type="entry name" value="Poly_Biosynth_Transport"/>
</dbReference>
<keyword evidence="3 6" id="KW-0812">Transmembrane</keyword>
<feature type="transmembrane region" description="Helical" evidence="6">
    <location>
        <begin position="421"/>
        <end position="438"/>
    </location>
</feature>
<evidence type="ECO:0000256" key="5">
    <source>
        <dbReference type="ARBA" id="ARBA00023136"/>
    </source>
</evidence>
<dbReference type="PANTHER" id="PTHR30250">
    <property type="entry name" value="PST FAMILY PREDICTED COLANIC ACID TRANSPORTER"/>
    <property type="match status" value="1"/>
</dbReference>
<reference evidence="8" key="1">
    <citation type="submission" date="2018-04" db="EMBL/GenBank/DDBJ databases">
        <authorList>
            <person name="Lucker S."/>
            <person name="Sakoula D."/>
        </authorList>
    </citation>
    <scope>NUCLEOTIDE SEQUENCE [LARGE SCALE GENOMIC DNA]</scope>
</reference>
<dbReference type="RefSeq" id="WP_121988152.1">
    <property type="nucleotide sequence ID" value="NZ_OUNR01000001.1"/>
</dbReference>
<dbReference type="Pfam" id="PF13440">
    <property type="entry name" value="Polysacc_synt_3"/>
    <property type="match status" value="1"/>
</dbReference>
<evidence type="ECO:0000256" key="4">
    <source>
        <dbReference type="ARBA" id="ARBA00022989"/>
    </source>
</evidence>
<dbReference type="AlphaFoldDB" id="A0A330L1Z4"/>
<feature type="transmembrane region" description="Helical" evidence="6">
    <location>
        <begin position="88"/>
        <end position="107"/>
    </location>
</feature>
<evidence type="ECO:0000256" key="2">
    <source>
        <dbReference type="ARBA" id="ARBA00022475"/>
    </source>
</evidence>
<proteinExistence type="predicted"/>
<dbReference type="EMBL" id="OUNR01000001">
    <property type="protein sequence ID" value="SPP63654.1"/>
    <property type="molecule type" value="Genomic_DNA"/>
</dbReference>
<dbReference type="PANTHER" id="PTHR30250:SF11">
    <property type="entry name" value="O-ANTIGEN TRANSPORTER-RELATED"/>
    <property type="match status" value="1"/>
</dbReference>
<dbReference type="GO" id="GO:0005886">
    <property type="term" value="C:plasma membrane"/>
    <property type="evidence" value="ECO:0007669"/>
    <property type="project" value="UniProtKB-SubCell"/>
</dbReference>
<evidence type="ECO:0000313" key="8">
    <source>
        <dbReference type="Proteomes" id="UP000248168"/>
    </source>
</evidence>
<feature type="transmembrane region" description="Helical" evidence="6">
    <location>
        <begin position="45"/>
        <end position="67"/>
    </location>
</feature>
<dbReference type="OrthoDB" id="571302at2"/>
<feature type="transmembrane region" description="Helical" evidence="6">
    <location>
        <begin position="363"/>
        <end position="382"/>
    </location>
</feature>
<evidence type="ECO:0000313" key="7">
    <source>
        <dbReference type="EMBL" id="SPP63654.1"/>
    </source>
</evidence>
<feature type="transmembrane region" description="Helical" evidence="6">
    <location>
        <begin position="160"/>
        <end position="175"/>
    </location>
</feature>
<evidence type="ECO:0000256" key="1">
    <source>
        <dbReference type="ARBA" id="ARBA00004651"/>
    </source>
</evidence>
<sequence>MSLLTTTVGRRLMDGTARIFLAEMLFPLTALITTGYLTRQLGPQGYGLLALTLTTIIWIESAISSFFTKATIKFVGETDNWKPVGAMVIRLSLKMGVAAMVLVWMVAGPLSALLKEPDLAFYLRLCALDIPLLCVGQSYRNVLIGMGNYRAGAVARAGRWLFRMGLVVGLVQAGFSITGALLGVIGSSLAELLLSRWYLGEGMFVKPAPVSFPMQRYGALLFLSSICLIVFNGMDLFLLKILGGTATQAGIYSAAQSLSLLPGLFSWTFSSLLLATLSRQLADRQLDQARELARDGMRVTMFLIPVAAIIAGAAPEIVQIVFGAAFLPAGPLLALLIVGAVSNVMLMVSITIMTAAGLPARTVMFTAPLVLLGLVGHLVLIPRLGQQGAALVTVAVSSLGALAAGAGVYALWTVWPPVGTVIRSLAVGLVVGTVSLWWPTPGVLVFAKLVLLGIISVVGYWWIGEFRHREIAAVRSFLGRKAQPAQVG</sequence>
<evidence type="ECO:0000256" key="6">
    <source>
        <dbReference type="SAM" id="Phobius"/>
    </source>
</evidence>
<feature type="transmembrane region" description="Helical" evidence="6">
    <location>
        <begin position="444"/>
        <end position="463"/>
    </location>
</feature>
<keyword evidence="2" id="KW-1003">Cell membrane</keyword>
<evidence type="ECO:0000256" key="3">
    <source>
        <dbReference type="ARBA" id="ARBA00022692"/>
    </source>
</evidence>
<feature type="transmembrane region" description="Helical" evidence="6">
    <location>
        <begin position="388"/>
        <end position="412"/>
    </location>
</feature>
<feature type="transmembrane region" description="Helical" evidence="6">
    <location>
        <begin position="332"/>
        <end position="356"/>
    </location>
</feature>
<feature type="transmembrane region" description="Helical" evidence="6">
    <location>
        <begin position="20"/>
        <end position="39"/>
    </location>
</feature>
<dbReference type="InParanoid" id="A0A330L1Z4"/>
<accession>A0A330L1Z4</accession>
<gene>
    <name evidence="7" type="ORF">NITLEN_10740</name>
</gene>
<dbReference type="Proteomes" id="UP000248168">
    <property type="component" value="Unassembled WGS sequence"/>
</dbReference>
<keyword evidence="8" id="KW-1185">Reference proteome</keyword>
<protein>
    <submittedName>
        <fullName evidence="7">Membrane protein involved in the export of O-antigen and teichoic acid (Modular protein)</fullName>
    </submittedName>
</protein>
<feature type="transmembrane region" description="Helical" evidence="6">
    <location>
        <begin position="119"/>
        <end position="139"/>
    </location>
</feature>
<feature type="transmembrane region" description="Helical" evidence="6">
    <location>
        <begin position="220"/>
        <end position="239"/>
    </location>
</feature>
<feature type="transmembrane region" description="Helical" evidence="6">
    <location>
        <begin position="299"/>
        <end position="326"/>
    </location>
</feature>
<comment type="subcellular location">
    <subcellularLocation>
        <location evidence="1">Cell membrane</location>
        <topology evidence="1">Multi-pass membrane protein</topology>
    </subcellularLocation>
</comment>